<dbReference type="GO" id="GO:0050661">
    <property type="term" value="F:NADP binding"/>
    <property type="evidence" value="ECO:0007669"/>
    <property type="project" value="InterPro"/>
</dbReference>
<dbReference type="STRING" id="1073089.A0A1L9S253"/>
<evidence type="ECO:0000313" key="7">
    <source>
        <dbReference type="Proteomes" id="UP000184383"/>
    </source>
</evidence>
<dbReference type="Proteomes" id="UP000184383">
    <property type="component" value="Unassembled WGS sequence"/>
</dbReference>
<dbReference type="GO" id="GO:0050660">
    <property type="term" value="F:flavin adenine dinucleotide binding"/>
    <property type="evidence" value="ECO:0007669"/>
    <property type="project" value="InterPro"/>
</dbReference>
<dbReference type="RefSeq" id="XP_040694918.1">
    <property type="nucleotide sequence ID" value="XM_040827320.1"/>
</dbReference>
<dbReference type="VEuPathDB" id="FungiDB:ASPWEDRAFT_100654"/>
<dbReference type="Gene3D" id="3.50.50.60">
    <property type="entry name" value="FAD/NAD(P)-binding domain"/>
    <property type="match status" value="3"/>
</dbReference>
<dbReference type="SUPFAM" id="SSF51905">
    <property type="entry name" value="FAD/NAD(P)-binding domain"/>
    <property type="match status" value="2"/>
</dbReference>
<gene>
    <name evidence="6" type="ORF">ASPWEDRAFT_100654</name>
</gene>
<dbReference type="OrthoDB" id="74360at2759"/>
<dbReference type="InterPro" id="IPR036188">
    <property type="entry name" value="FAD/NAD-bd_sf"/>
</dbReference>
<sequence length="625" mass="70431">MSSLSKIHKRHGYGKDSHTYYPIVIIGAGESGIAMGCRLKEVLGFDQFRIFDRQSGIGGTWWINRYPGVACDIPAALYSFSFSLKTDWTSLLPPGPEMAQYLADVCEKYSIVDKIQLNTDVKEIRWIEEAEEWEVTLSYLALGTGDLAQSDRDVLVAREGRHSVYVGTETVRTKIVVSGVGGLVEPKTWPRDIPGIESFEGDIMHTARWNPNIDLRGKDVVVIGSGCSAAQVIPEIIKPDFGAKSVTQLMRSPPWVQTSLPPEAIEAFDKYSPMFMKNVPGLARAFRNLLFSAFEFNFFQMFTDNSFGRFFRPLAEQQFLSKMRSIAPEKYHDILTPNYSLGCKRRILGGQWYRSLNAPNVDLTTLRLTSVQPNCVTLGPGRHYPAGGTEPEDEVKQVPADVIVMANGYQTNKWLHPMRVVCRGGKTLDEIWEERGGAQAYLGIAMDHCPNFFMLFGPNTATGHNSVIYASENAVNYSLNFIKPILDGHVSTYEVTEEAERNWTKKLQNGLQNTVFRRGACTSWYQTEGGWNSSSYPFSQIDYFFRCTFPVWGHWIAKYTPKGLWMHRFAFAFKGLSLVSSISGLLWLRKYPQYAQQLTQFVFNAQGSIVSAARDLLQHAHKLLG</sequence>
<organism evidence="6 7">
    <name type="scientific">Aspergillus wentii DTO 134E9</name>
    <dbReference type="NCBI Taxonomy" id="1073089"/>
    <lineage>
        <taxon>Eukaryota</taxon>
        <taxon>Fungi</taxon>
        <taxon>Dikarya</taxon>
        <taxon>Ascomycota</taxon>
        <taxon>Pezizomycotina</taxon>
        <taxon>Eurotiomycetes</taxon>
        <taxon>Eurotiomycetidae</taxon>
        <taxon>Eurotiales</taxon>
        <taxon>Aspergillaceae</taxon>
        <taxon>Aspergillus</taxon>
        <taxon>Aspergillus subgen. Cremei</taxon>
    </lineage>
</organism>
<dbReference type="EMBL" id="KV878209">
    <property type="protein sequence ID" value="OJJ41242.1"/>
    <property type="molecule type" value="Genomic_DNA"/>
</dbReference>
<keyword evidence="3" id="KW-0285">Flavoprotein</keyword>
<name>A0A1L9S253_ASPWE</name>
<keyword evidence="5" id="KW-0560">Oxidoreductase</keyword>
<dbReference type="AlphaFoldDB" id="A0A1L9S253"/>
<evidence type="ECO:0000256" key="5">
    <source>
        <dbReference type="ARBA" id="ARBA00023002"/>
    </source>
</evidence>
<keyword evidence="4" id="KW-0274">FAD</keyword>
<accession>A0A1L9S253</accession>
<dbReference type="InterPro" id="IPR020946">
    <property type="entry name" value="Flavin_mOase-like"/>
</dbReference>
<dbReference type="PANTHER" id="PTHR42877">
    <property type="entry name" value="L-ORNITHINE N(5)-MONOOXYGENASE-RELATED"/>
    <property type="match status" value="1"/>
</dbReference>
<dbReference type="GO" id="GO:0004499">
    <property type="term" value="F:N,N-dimethylaniline monooxygenase activity"/>
    <property type="evidence" value="ECO:0007669"/>
    <property type="project" value="InterPro"/>
</dbReference>
<evidence type="ECO:0000256" key="2">
    <source>
        <dbReference type="ARBA" id="ARBA00010139"/>
    </source>
</evidence>
<comment type="similarity">
    <text evidence="2">Belongs to the FAD-binding monooxygenase family.</text>
</comment>
<dbReference type="InterPro" id="IPR051209">
    <property type="entry name" value="FAD-bind_Monooxygenase_sf"/>
</dbReference>
<dbReference type="Pfam" id="PF00743">
    <property type="entry name" value="FMO-like"/>
    <property type="match status" value="1"/>
</dbReference>
<proteinExistence type="inferred from homology"/>
<evidence type="ECO:0000313" key="6">
    <source>
        <dbReference type="EMBL" id="OJJ41242.1"/>
    </source>
</evidence>
<dbReference type="PANTHER" id="PTHR42877:SF10">
    <property type="entry name" value="L-ORNITHINE N(5)-OXYGENASE"/>
    <property type="match status" value="1"/>
</dbReference>
<comment type="cofactor">
    <cofactor evidence="1">
        <name>FAD</name>
        <dbReference type="ChEBI" id="CHEBI:57692"/>
    </cofactor>
</comment>
<keyword evidence="7" id="KW-1185">Reference proteome</keyword>
<reference evidence="7" key="1">
    <citation type="journal article" date="2017" name="Genome Biol.">
        <title>Comparative genomics reveals high biological diversity and specific adaptations in the industrially and medically important fungal genus Aspergillus.</title>
        <authorList>
            <person name="de Vries R.P."/>
            <person name="Riley R."/>
            <person name="Wiebenga A."/>
            <person name="Aguilar-Osorio G."/>
            <person name="Amillis S."/>
            <person name="Uchima C.A."/>
            <person name="Anderluh G."/>
            <person name="Asadollahi M."/>
            <person name="Askin M."/>
            <person name="Barry K."/>
            <person name="Battaglia E."/>
            <person name="Bayram O."/>
            <person name="Benocci T."/>
            <person name="Braus-Stromeyer S.A."/>
            <person name="Caldana C."/>
            <person name="Canovas D."/>
            <person name="Cerqueira G.C."/>
            <person name="Chen F."/>
            <person name="Chen W."/>
            <person name="Choi C."/>
            <person name="Clum A."/>
            <person name="Dos Santos R.A."/>
            <person name="Damasio A.R."/>
            <person name="Diallinas G."/>
            <person name="Emri T."/>
            <person name="Fekete E."/>
            <person name="Flipphi M."/>
            <person name="Freyberg S."/>
            <person name="Gallo A."/>
            <person name="Gournas C."/>
            <person name="Habgood R."/>
            <person name="Hainaut M."/>
            <person name="Harispe M.L."/>
            <person name="Henrissat B."/>
            <person name="Hilden K.S."/>
            <person name="Hope R."/>
            <person name="Hossain A."/>
            <person name="Karabika E."/>
            <person name="Karaffa L."/>
            <person name="Karanyi Z."/>
            <person name="Krasevec N."/>
            <person name="Kuo A."/>
            <person name="Kusch H."/>
            <person name="LaButti K."/>
            <person name="Lagendijk E.L."/>
            <person name="Lapidus A."/>
            <person name="Levasseur A."/>
            <person name="Lindquist E."/>
            <person name="Lipzen A."/>
            <person name="Logrieco A.F."/>
            <person name="MacCabe A."/>
            <person name="Maekelae M.R."/>
            <person name="Malavazi I."/>
            <person name="Melin P."/>
            <person name="Meyer V."/>
            <person name="Mielnichuk N."/>
            <person name="Miskei M."/>
            <person name="Molnar A.P."/>
            <person name="Mule G."/>
            <person name="Ngan C.Y."/>
            <person name="Orejas M."/>
            <person name="Orosz E."/>
            <person name="Ouedraogo J.P."/>
            <person name="Overkamp K.M."/>
            <person name="Park H.-S."/>
            <person name="Perrone G."/>
            <person name="Piumi F."/>
            <person name="Punt P.J."/>
            <person name="Ram A.F."/>
            <person name="Ramon A."/>
            <person name="Rauscher S."/>
            <person name="Record E."/>
            <person name="Riano-Pachon D.M."/>
            <person name="Robert V."/>
            <person name="Roehrig J."/>
            <person name="Ruller R."/>
            <person name="Salamov A."/>
            <person name="Salih N.S."/>
            <person name="Samson R.A."/>
            <person name="Sandor E."/>
            <person name="Sanguinetti M."/>
            <person name="Schuetze T."/>
            <person name="Sepcic K."/>
            <person name="Shelest E."/>
            <person name="Sherlock G."/>
            <person name="Sophianopoulou V."/>
            <person name="Squina F.M."/>
            <person name="Sun H."/>
            <person name="Susca A."/>
            <person name="Todd R.B."/>
            <person name="Tsang A."/>
            <person name="Unkles S.E."/>
            <person name="van de Wiele N."/>
            <person name="van Rossen-Uffink D."/>
            <person name="Oliveira J.V."/>
            <person name="Vesth T.C."/>
            <person name="Visser J."/>
            <person name="Yu J.-H."/>
            <person name="Zhou M."/>
            <person name="Andersen M.R."/>
            <person name="Archer D.B."/>
            <person name="Baker S.E."/>
            <person name="Benoit I."/>
            <person name="Brakhage A.A."/>
            <person name="Braus G.H."/>
            <person name="Fischer R."/>
            <person name="Frisvad J.C."/>
            <person name="Goldman G.H."/>
            <person name="Houbraken J."/>
            <person name="Oakley B."/>
            <person name="Pocsi I."/>
            <person name="Scazzocchio C."/>
            <person name="Seiboth B."/>
            <person name="vanKuyk P.A."/>
            <person name="Wortman J."/>
            <person name="Dyer P.S."/>
            <person name="Grigoriev I.V."/>
        </authorList>
    </citation>
    <scope>NUCLEOTIDE SEQUENCE [LARGE SCALE GENOMIC DNA]</scope>
    <source>
        <strain evidence="7">DTO 134E9</strain>
    </source>
</reference>
<evidence type="ECO:0000256" key="1">
    <source>
        <dbReference type="ARBA" id="ARBA00001974"/>
    </source>
</evidence>
<protein>
    <submittedName>
        <fullName evidence="6">Uncharacterized protein</fullName>
    </submittedName>
</protein>
<evidence type="ECO:0000256" key="4">
    <source>
        <dbReference type="ARBA" id="ARBA00022827"/>
    </source>
</evidence>
<evidence type="ECO:0000256" key="3">
    <source>
        <dbReference type="ARBA" id="ARBA00022630"/>
    </source>
</evidence>
<dbReference type="GeneID" id="63743168"/>